<evidence type="ECO:0000256" key="1">
    <source>
        <dbReference type="SAM" id="MobiDB-lite"/>
    </source>
</evidence>
<feature type="region of interest" description="Disordered" evidence="1">
    <location>
        <begin position="1"/>
        <end position="33"/>
    </location>
</feature>
<feature type="compositionally biased region" description="Basic and acidic residues" evidence="1">
    <location>
        <begin position="9"/>
        <end position="23"/>
    </location>
</feature>
<dbReference type="CDD" id="cd20558">
    <property type="entry name" value="CYCLIN_ScPCL7-like"/>
    <property type="match status" value="1"/>
</dbReference>
<feature type="region of interest" description="Disordered" evidence="1">
    <location>
        <begin position="620"/>
        <end position="656"/>
    </location>
</feature>
<dbReference type="Gene3D" id="1.10.472.10">
    <property type="entry name" value="Cyclin-like"/>
    <property type="match status" value="1"/>
</dbReference>
<dbReference type="GO" id="GO:0019901">
    <property type="term" value="F:protein kinase binding"/>
    <property type="evidence" value="ECO:0007669"/>
    <property type="project" value="InterPro"/>
</dbReference>
<gene>
    <name evidence="2" type="ORF">TVY486_0706796</name>
</gene>
<feature type="compositionally biased region" description="Low complexity" evidence="1">
    <location>
        <begin position="622"/>
        <end position="638"/>
    </location>
</feature>
<accession>G0TZG7</accession>
<dbReference type="PANTHER" id="PTHR15615:SF108">
    <property type="entry name" value="PROTEIN CNPPD1"/>
    <property type="match status" value="1"/>
</dbReference>
<dbReference type="PANTHER" id="PTHR15615">
    <property type="match status" value="1"/>
</dbReference>
<feature type="compositionally biased region" description="Polar residues" evidence="1">
    <location>
        <begin position="169"/>
        <end position="179"/>
    </location>
</feature>
<organism evidence="2">
    <name type="scientific">Trypanosoma vivax (strain Y486)</name>
    <dbReference type="NCBI Taxonomy" id="1055687"/>
    <lineage>
        <taxon>Eukaryota</taxon>
        <taxon>Discoba</taxon>
        <taxon>Euglenozoa</taxon>
        <taxon>Kinetoplastea</taxon>
        <taxon>Metakinetoplastina</taxon>
        <taxon>Trypanosomatida</taxon>
        <taxon>Trypanosomatidae</taxon>
        <taxon>Trypanosoma</taxon>
        <taxon>Duttonella</taxon>
    </lineage>
</organism>
<dbReference type="AlphaFoldDB" id="G0TZG7"/>
<dbReference type="InterPro" id="IPR013922">
    <property type="entry name" value="Cyclin_PHO80-like"/>
</dbReference>
<dbReference type="EMBL" id="HE573023">
    <property type="protein sequence ID" value="CCC49370.1"/>
    <property type="molecule type" value="Genomic_DNA"/>
</dbReference>
<evidence type="ECO:0000313" key="2">
    <source>
        <dbReference type="EMBL" id="CCC49370.1"/>
    </source>
</evidence>
<sequence length="656" mass="71306">MSVAFFGEPGERSYAKRCSEGRGDITGFPDSNVTPTHAIASSLPCNSTSTDDKQYHLMDDASDLTVTQDIYHKTNGIGPEDVTPGESHSDPVVPVSEESGVATCSDGEPTFGALMSAAAGDTVVVKGTGGSSRENVDFPSESTAQKSGHFEAQSQTRGDEQVVGRSPENENTQSVSFSNSKDTCCNTEVERSRGVDGSVLGCVMKPSHIELDEEDVRLAMTVFLECLCEYNKDEPVLTSPFHSHRIPNVTVESYLQRIVKYGSLCGETLTVSLMLLIKYSYLVKHPVNFYNVHRLLITGALLAAKLRDDLFFSNEFFGRIGGIGLSEMNKLEVCFYEASEWDMWIDEEEYRKLAALLMRIASELRRNDNKVDKETLKGIQKRYWTELLQPWKASFEAATELRREHTKWCVAENWRYVASSSQLYFQETNPSSTLVQRVTKFPSSAFTRPSYPSQSETVGECRGDSSGFGILRRTERALHVGPSSMVASVTDPNGPAHSNGCKDKCCQDGGESYSQGYHSIYGHSVNSFSGSSQGIGVAVGTWGSVSYSGAYNAFGGGRCSYSHAGSSSRNSRHFCASPVGAELSANDALKTDPQKGFACGGLMPPIKPLVAHNCPPKRIKDASGQAARASAAASAASAGKTVGKKRGKPEHYQDYR</sequence>
<dbReference type="VEuPathDB" id="TriTrypDB:TvY486_0706796"/>
<name>G0TZG7_TRYVY</name>
<dbReference type="Pfam" id="PF08613">
    <property type="entry name" value="Cyclin"/>
    <property type="match status" value="1"/>
</dbReference>
<feature type="compositionally biased region" description="Polar residues" evidence="1">
    <location>
        <begin position="140"/>
        <end position="156"/>
    </location>
</feature>
<reference evidence="2" key="1">
    <citation type="journal article" date="2012" name="Proc. Natl. Acad. Sci. U.S.A.">
        <title>Antigenic diversity is generated by distinct evolutionary mechanisms in African trypanosome species.</title>
        <authorList>
            <person name="Jackson A.P."/>
            <person name="Berry A."/>
            <person name="Aslett M."/>
            <person name="Allison H.C."/>
            <person name="Burton P."/>
            <person name="Vavrova-Anderson J."/>
            <person name="Brown R."/>
            <person name="Browne H."/>
            <person name="Corton N."/>
            <person name="Hauser H."/>
            <person name="Gamble J."/>
            <person name="Gilderthorp R."/>
            <person name="Marcello L."/>
            <person name="McQuillan J."/>
            <person name="Otto T.D."/>
            <person name="Quail M.A."/>
            <person name="Sanders M.J."/>
            <person name="van Tonder A."/>
            <person name="Ginger M.L."/>
            <person name="Field M.C."/>
            <person name="Barry J.D."/>
            <person name="Hertz-Fowler C."/>
            <person name="Berriman M."/>
        </authorList>
    </citation>
    <scope>NUCLEOTIDE SEQUENCE</scope>
    <source>
        <strain evidence="2">Y486</strain>
    </source>
</reference>
<protein>
    <submittedName>
        <fullName evidence="2">Putative CYC2-like cyclin</fullName>
    </submittedName>
</protein>
<feature type="region of interest" description="Disordered" evidence="1">
    <location>
        <begin position="126"/>
        <end position="179"/>
    </location>
</feature>
<proteinExistence type="predicted"/>